<reference evidence="1 2" key="1">
    <citation type="journal article" date="2020" name="Harmful Algae">
        <title>Molecular and morphological characterization of a novel dihydroanatoxin-a producing Microcoleus species (cyanobacteria) from the Russian River, California, USA.</title>
        <authorList>
            <person name="Conklin K.Y."/>
            <person name="Stancheva R."/>
            <person name="Otten T.G."/>
            <person name="Fadness R."/>
            <person name="Boyer G.L."/>
            <person name="Read B."/>
            <person name="Zhang X."/>
            <person name="Sheath R.G."/>
        </authorList>
    </citation>
    <scope>NUCLEOTIDE SEQUENCE [LARGE SCALE GENOMIC DNA]</scope>
    <source>
        <strain evidence="1 2">PTRS2</strain>
    </source>
</reference>
<keyword evidence="2" id="KW-1185">Reference proteome</keyword>
<dbReference type="RefSeq" id="WP_340542558.1">
    <property type="nucleotide sequence ID" value="NZ_JBBLXS010001191.1"/>
</dbReference>
<name>A0ABU8YYV6_9CYAN</name>
<dbReference type="Proteomes" id="UP001384579">
    <property type="component" value="Unassembled WGS sequence"/>
</dbReference>
<organism evidence="1 2">
    <name type="scientific">Microcoleus anatoxicus PTRS2</name>
    <dbReference type="NCBI Taxonomy" id="2705321"/>
    <lineage>
        <taxon>Bacteria</taxon>
        <taxon>Bacillati</taxon>
        <taxon>Cyanobacteriota</taxon>
        <taxon>Cyanophyceae</taxon>
        <taxon>Oscillatoriophycideae</taxon>
        <taxon>Oscillatoriales</taxon>
        <taxon>Microcoleaceae</taxon>
        <taxon>Microcoleus</taxon>
        <taxon>Microcoleus anatoxicus</taxon>
    </lineage>
</organism>
<accession>A0ABU8YYV6</accession>
<dbReference type="EMBL" id="JBBLXS010001191">
    <property type="protein sequence ID" value="MEK0189383.1"/>
    <property type="molecule type" value="Genomic_DNA"/>
</dbReference>
<evidence type="ECO:0000313" key="1">
    <source>
        <dbReference type="EMBL" id="MEK0189383.1"/>
    </source>
</evidence>
<comment type="caution">
    <text evidence="1">The sequence shown here is derived from an EMBL/GenBank/DDBJ whole genome shotgun (WGS) entry which is preliminary data.</text>
</comment>
<evidence type="ECO:0000313" key="2">
    <source>
        <dbReference type="Proteomes" id="UP001384579"/>
    </source>
</evidence>
<proteinExistence type="predicted"/>
<protein>
    <submittedName>
        <fullName evidence="1">Uncharacterized protein</fullName>
    </submittedName>
</protein>
<feature type="non-terminal residue" evidence="1">
    <location>
        <position position="1"/>
    </location>
</feature>
<gene>
    <name evidence="1" type="ORF">WMG39_31740</name>
</gene>
<sequence>KPHCHNLKTYAYPVIQQGRKRVGIAYSLSPSLFFRTQKEERPSTLLPLDCVYAQRNGTVSDEVAVGLCVLKGLGVASLAQPSQEEGRFSPFSPFAIVQKIINLFLNKLFISKFT</sequence>